<keyword evidence="1" id="KW-0175">Coiled coil</keyword>
<accession>A0A6N7LQY7</accession>
<evidence type="ECO:0000313" key="4">
    <source>
        <dbReference type="Proteomes" id="UP000469421"/>
    </source>
</evidence>
<evidence type="ECO:0000256" key="1">
    <source>
        <dbReference type="SAM" id="Coils"/>
    </source>
</evidence>
<dbReference type="Pfam" id="PF20567">
    <property type="entry name" value="DUF6776"/>
    <property type="match status" value="1"/>
</dbReference>
<gene>
    <name evidence="3" type="ORF">GFN93_00035</name>
</gene>
<name>A0A6N7LQY7_9GAMM</name>
<feature type="transmembrane region" description="Helical" evidence="2">
    <location>
        <begin position="30"/>
        <end position="48"/>
    </location>
</feature>
<sequence>MAKKPKSRAGIDDVMLVPVSPSQQKKRRRILVVSAIVAALLLFFGGLWTGNSGALDTSETNRRLRAELKSASRELEAARNELALYRTDTEVTQQARENLRQEIKGLRDQAAELEEAVAFYKNVMAPGGTERGMQIEKLTLQPTEKEGQYSYKVVLVQSGDNRNYLSGDIDLVLRGSRDGAAIKLTGDDWLDDGSETRFRFRYFQELNGRFQLPEGVEITALDVDAESDGRNSYKTQKTFKWQ</sequence>
<proteinExistence type="predicted"/>
<evidence type="ECO:0000256" key="2">
    <source>
        <dbReference type="SAM" id="Phobius"/>
    </source>
</evidence>
<organism evidence="3 4">
    <name type="scientific">Alcanivorax sediminis</name>
    <dbReference type="NCBI Taxonomy" id="2663008"/>
    <lineage>
        <taxon>Bacteria</taxon>
        <taxon>Pseudomonadati</taxon>
        <taxon>Pseudomonadota</taxon>
        <taxon>Gammaproteobacteria</taxon>
        <taxon>Oceanospirillales</taxon>
        <taxon>Alcanivoracaceae</taxon>
        <taxon>Alcanivorax</taxon>
    </lineage>
</organism>
<feature type="coiled-coil region" evidence="1">
    <location>
        <begin position="54"/>
        <end position="123"/>
    </location>
</feature>
<keyword evidence="4" id="KW-1185">Reference proteome</keyword>
<reference evidence="3 4" key="1">
    <citation type="submission" date="2019-10" db="EMBL/GenBank/DDBJ databases">
        <title>Alcanivorax sp.PA15-N-34 draft genome sequence.</title>
        <authorList>
            <person name="Liao X."/>
            <person name="Shao Z."/>
        </authorList>
    </citation>
    <scope>NUCLEOTIDE SEQUENCE [LARGE SCALE GENOMIC DNA]</scope>
    <source>
        <strain evidence="3 4">PA15-N-34</strain>
    </source>
</reference>
<dbReference type="AlphaFoldDB" id="A0A6N7LQY7"/>
<dbReference type="EMBL" id="WIRE01000001">
    <property type="protein sequence ID" value="MQX51616.1"/>
    <property type="molecule type" value="Genomic_DNA"/>
</dbReference>
<dbReference type="Proteomes" id="UP000469421">
    <property type="component" value="Unassembled WGS sequence"/>
</dbReference>
<dbReference type="RefSeq" id="WP_153498423.1">
    <property type="nucleotide sequence ID" value="NZ_WIRE01000001.1"/>
</dbReference>
<protein>
    <submittedName>
        <fullName evidence="3">Uncharacterized protein</fullName>
    </submittedName>
</protein>
<keyword evidence="2" id="KW-0812">Transmembrane</keyword>
<dbReference type="InterPro" id="IPR046703">
    <property type="entry name" value="DUF6776"/>
</dbReference>
<keyword evidence="2" id="KW-1133">Transmembrane helix</keyword>
<comment type="caution">
    <text evidence="3">The sequence shown here is derived from an EMBL/GenBank/DDBJ whole genome shotgun (WGS) entry which is preliminary data.</text>
</comment>
<evidence type="ECO:0000313" key="3">
    <source>
        <dbReference type="EMBL" id="MQX51616.1"/>
    </source>
</evidence>
<keyword evidence="2" id="KW-0472">Membrane</keyword>